<dbReference type="EMBL" id="MU069761">
    <property type="protein sequence ID" value="KAF5834357.1"/>
    <property type="molecule type" value="Genomic_DNA"/>
</dbReference>
<comment type="caution">
    <text evidence="1">The sequence shown here is derived from an EMBL/GenBank/DDBJ whole genome shotgun (WGS) entry which is preliminary data.</text>
</comment>
<gene>
    <name evidence="1" type="ORF">DUNSADRAFT_8980</name>
</gene>
<sequence length="85" mass="9439">MLQSSNAAVQMLACAARFTQSKPQVPHLKSSKVQMLPCKCLHVQLDSHNRDHKFRILDAPKFKCCRANVCVCSSIYTIKTTSSAS</sequence>
<organism evidence="1 2">
    <name type="scientific">Dunaliella salina</name>
    <name type="common">Green alga</name>
    <name type="synonym">Protococcus salinus</name>
    <dbReference type="NCBI Taxonomy" id="3046"/>
    <lineage>
        <taxon>Eukaryota</taxon>
        <taxon>Viridiplantae</taxon>
        <taxon>Chlorophyta</taxon>
        <taxon>core chlorophytes</taxon>
        <taxon>Chlorophyceae</taxon>
        <taxon>CS clade</taxon>
        <taxon>Chlamydomonadales</taxon>
        <taxon>Dunaliellaceae</taxon>
        <taxon>Dunaliella</taxon>
    </lineage>
</organism>
<evidence type="ECO:0000313" key="2">
    <source>
        <dbReference type="Proteomes" id="UP000815325"/>
    </source>
</evidence>
<keyword evidence="2" id="KW-1185">Reference proteome</keyword>
<accession>A0ABQ7GIB9</accession>
<protein>
    <recommendedName>
        <fullName evidence="3">Encoded protein</fullName>
    </recommendedName>
</protein>
<name>A0ABQ7GIB9_DUNSA</name>
<evidence type="ECO:0000313" key="1">
    <source>
        <dbReference type="EMBL" id="KAF5834357.1"/>
    </source>
</evidence>
<dbReference type="Proteomes" id="UP000815325">
    <property type="component" value="Unassembled WGS sequence"/>
</dbReference>
<evidence type="ECO:0008006" key="3">
    <source>
        <dbReference type="Google" id="ProtNLM"/>
    </source>
</evidence>
<proteinExistence type="predicted"/>
<reference evidence="1" key="1">
    <citation type="submission" date="2017-08" db="EMBL/GenBank/DDBJ databases">
        <authorList>
            <person name="Polle J.E."/>
            <person name="Barry K."/>
            <person name="Cushman J."/>
            <person name="Schmutz J."/>
            <person name="Tran D."/>
            <person name="Hathwaick L.T."/>
            <person name="Yim W.C."/>
            <person name="Jenkins J."/>
            <person name="Mckie-Krisberg Z.M."/>
            <person name="Prochnik S."/>
            <person name="Lindquist E."/>
            <person name="Dockter R.B."/>
            <person name="Adam C."/>
            <person name="Molina H."/>
            <person name="Bunkerborg J."/>
            <person name="Jin E."/>
            <person name="Buchheim M."/>
            <person name="Magnuson J."/>
        </authorList>
    </citation>
    <scope>NUCLEOTIDE SEQUENCE</scope>
    <source>
        <strain evidence="1">CCAP 19/18</strain>
    </source>
</reference>